<comment type="cofactor">
    <cofactor evidence="2 13">
        <name>Mg(2+)</name>
        <dbReference type="ChEBI" id="CHEBI:18420"/>
    </cofactor>
</comment>
<dbReference type="GO" id="GO:0006559">
    <property type="term" value="P:L-phenylalanine catabolic process"/>
    <property type="evidence" value="ECO:0007669"/>
    <property type="project" value="UniProtKB-KW"/>
</dbReference>
<evidence type="ECO:0000256" key="10">
    <source>
        <dbReference type="ARBA" id="ARBA00023232"/>
    </source>
</evidence>
<dbReference type="InterPro" id="IPR005959">
    <property type="entry name" value="Fumarylacetoacetase"/>
</dbReference>
<dbReference type="InterPro" id="IPR036663">
    <property type="entry name" value="Fumarylacetoacetase_C_sf"/>
</dbReference>
<dbReference type="EMBL" id="QAIC01000027">
    <property type="protein sequence ID" value="MDN4572277.1"/>
    <property type="molecule type" value="Genomic_DNA"/>
</dbReference>
<dbReference type="InterPro" id="IPR011234">
    <property type="entry name" value="Fumarylacetoacetase-like_C"/>
</dbReference>
<evidence type="ECO:0000256" key="4">
    <source>
        <dbReference type="ARBA" id="ARBA00012094"/>
    </source>
</evidence>
<feature type="active site" description="Proton acceptor" evidence="11">
    <location>
        <position position="142"/>
    </location>
</feature>
<reference evidence="16" key="1">
    <citation type="submission" date="2018-04" db="EMBL/GenBank/DDBJ databases">
        <authorList>
            <person name="Jy Z."/>
        </authorList>
    </citation>
    <scope>NUCLEOTIDE SEQUENCE</scope>
    <source>
        <strain evidence="17">AS13</strain>
        <strain evidence="16">LA18</strain>
    </source>
</reference>
<evidence type="ECO:0000313" key="17">
    <source>
        <dbReference type="EMBL" id="MDN4576884.1"/>
    </source>
</evidence>
<dbReference type="GO" id="GO:0004334">
    <property type="term" value="F:fumarylacetoacetase activity"/>
    <property type="evidence" value="ECO:0007669"/>
    <property type="project" value="UniProtKB-EC"/>
</dbReference>
<name>A0AAW7MHR3_9BURK</name>
<evidence type="ECO:0000259" key="14">
    <source>
        <dbReference type="Pfam" id="PF01557"/>
    </source>
</evidence>
<feature type="binding site" evidence="13">
    <location>
        <position position="207"/>
    </location>
    <ligand>
        <name>Ca(2+)</name>
        <dbReference type="ChEBI" id="CHEBI:29108"/>
    </ligand>
</feature>
<feature type="binding site" evidence="13">
    <location>
        <position position="135"/>
    </location>
    <ligand>
        <name>Ca(2+)</name>
        <dbReference type="ChEBI" id="CHEBI:29108"/>
    </ligand>
</feature>
<evidence type="ECO:0000256" key="5">
    <source>
        <dbReference type="ARBA" id="ARBA00022723"/>
    </source>
</evidence>
<dbReference type="GO" id="GO:0006572">
    <property type="term" value="P:L-tyrosine catabolic process"/>
    <property type="evidence" value="ECO:0007669"/>
    <property type="project" value="UniProtKB-KW"/>
</dbReference>
<evidence type="ECO:0000256" key="7">
    <source>
        <dbReference type="ARBA" id="ARBA00022837"/>
    </source>
</evidence>
<dbReference type="GO" id="GO:0046872">
    <property type="term" value="F:metal ion binding"/>
    <property type="evidence" value="ECO:0007669"/>
    <property type="project" value="UniProtKB-KW"/>
</dbReference>
<sequence>MTPEINDTHDPSRVSWVASANADGHDFPIQNLPFGVFLHGRTKACGIAIGDFVLHVSQCADAFTGQARKMAIACGDTSLNAVMAMGRGAAHEFRLQLSHLLTAGNAPGRAVLEPSLIALTACEMCLPVRVGGFTDFFASIHHATNAGRLFRPDAPLLPNYKYVPIAYNARANSIQVSGVPVRRPLGQMRPVPSEAPVFGPAARLDYEVELGGWIGTSTARDAPLQLVDAQAHLFGYSLLNDWSARDIQAWEYQPLGPFLAKTFATSVSPWVVTSEALAPFRCARALRPPGDPAPLRYLQDREDSETGGLAVTLEASLRSAAMRETGAQAHVLSTSHSEDLYWTFGQMITHHTSNGSCLETGDLIGSGTISGAQADALGSLLELTRGGAAALPLANGEQRVWLEDGDEVTLRGYCTREGYRRIGFGECVAIVLPACSREN</sequence>
<keyword evidence="8 13" id="KW-0460">Magnesium</keyword>
<evidence type="ECO:0000256" key="11">
    <source>
        <dbReference type="PIRSR" id="PIRSR605959-1"/>
    </source>
</evidence>
<comment type="cofactor">
    <cofactor evidence="1 13">
        <name>Ca(2+)</name>
        <dbReference type="ChEBI" id="CHEBI:29108"/>
    </cofactor>
</comment>
<feature type="binding site" evidence="13">
    <location>
        <position position="209"/>
    </location>
    <ligand>
        <name>Ca(2+)</name>
        <dbReference type="ChEBI" id="CHEBI:29108"/>
    </ligand>
</feature>
<dbReference type="SUPFAM" id="SSF56529">
    <property type="entry name" value="FAH"/>
    <property type="match status" value="1"/>
</dbReference>
<evidence type="ECO:0000256" key="8">
    <source>
        <dbReference type="ARBA" id="ARBA00022842"/>
    </source>
</evidence>
<dbReference type="InterPro" id="IPR036462">
    <property type="entry name" value="Fumarylacetoacetase_N_sf"/>
</dbReference>
<evidence type="ECO:0000256" key="1">
    <source>
        <dbReference type="ARBA" id="ARBA00001913"/>
    </source>
</evidence>
<feature type="domain" description="Fumarylacetoacetase-like C-terminal" evidence="14">
    <location>
        <begin position="135"/>
        <end position="425"/>
    </location>
</feature>
<organism evidence="16 19">
    <name type="scientific">Pandoraea cepalis</name>
    <dbReference type="NCBI Taxonomy" id="2508294"/>
    <lineage>
        <taxon>Bacteria</taxon>
        <taxon>Pseudomonadati</taxon>
        <taxon>Pseudomonadota</taxon>
        <taxon>Betaproteobacteria</taxon>
        <taxon>Burkholderiales</taxon>
        <taxon>Burkholderiaceae</taxon>
        <taxon>Pandoraea</taxon>
    </lineage>
</organism>
<dbReference type="EC" id="3.7.1.2" evidence="4"/>
<dbReference type="Gene3D" id="2.30.30.230">
    <property type="entry name" value="Fumarylacetoacetase, N-terminal domain"/>
    <property type="match status" value="1"/>
</dbReference>
<dbReference type="GO" id="GO:1902000">
    <property type="term" value="P:homogentisate catabolic process"/>
    <property type="evidence" value="ECO:0007669"/>
    <property type="project" value="TreeGrafter"/>
</dbReference>
<keyword evidence="9" id="KW-0828">Tyrosine catabolism</keyword>
<evidence type="ECO:0000313" key="18">
    <source>
        <dbReference type="Proteomes" id="UP001172788"/>
    </source>
</evidence>
<dbReference type="NCBIfam" id="TIGR01266">
    <property type="entry name" value="fum_ac_acetase"/>
    <property type="match status" value="1"/>
</dbReference>
<evidence type="ECO:0000256" key="6">
    <source>
        <dbReference type="ARBA" id="ARBA00022801"/>
    </source>
</evidence>
<dbReference type="InterPro" id="IPR015377">
    <property type="entry name" value="Fumarylacetoacetase_N"/>
</dbReference>
<feature type="binding site" evidence="12">
    <location>
        <position position="137"/>
    </location>
    <ligand>
        <name>substrate</name>
    </ligand>
</feature>
<evidence type="ECO:0000256" key="9">
    <source>
        <dbReference type="ARBA" id="ARBA00022878"/>
    </source>
</evidence>
<accession>A0AAW7MHR3</accession>
<evidence type="ECO:0000256" key="3">
    <source>
        <dbReference type="ARBA" id="ARBA00004782"/>
    </source>
</evidence>
<feature type="binding site" evidence="12">
    <location>
        <position position="252"/>
    </location>
    <ligand>
        <name>substrate</name>
    </ligand>
</feature>
<feature type="binding site" evidence="12">
    <location>
        <position position="368"/>
    </location>
    <ligand>
        <name>substrate</name>
    </ligand>
</feature>
<protein>
    <recommendedName>
        <fullName evidence="4">fumarylacetoacetase</fullName>
        <ecNumber evidence="4">3.7.1.2</ecNumber>
    </recommendedName>
</protein>
<dbReference type="Proteomes" id="UP001172791">
    <property type="component" value="Unassembled WGS sequence"/>
</dbReference>
<dbReference type="PANTHER" id="PTHR43069">
    <property type="entry name" value="FUMARYLACETOACETASE"/>
    <property type="match status" value="1"/>
</dbReference>
<evidence type="ECO:0000259" key="15">
    <source>
        <dbReference type="Pfam" id="PF09298"/>
    </source>
</evidence>
<keyword evidence="6" id="KW-0378">Hydrolase</keyword>
<evidence type="ECO:0000313" key="16">
    <source>
        <dbReference type="EMBL" id="MDN4572277.1"/>
    </source>
</evidence>
<dbReference type="Pfam" id="PF01557">
    <property type="entry name" value="FAA_hydrolase"/>
    <property type="match status" value="1"/>
</dbReference>
<keyword evidence="5 13" id="KW-0479">Metal-binding</keyword>
<comment type="caution">
    <text evidence="16">The sequence shown here is derived from an EMBL/GenBank/DDBJ whole genome shotgun (WGS) entry which is preliminary data.</text>
</comment>
<dbReference type="EMBL" id="QAID01000027">
    <property type="protein sequence ID" value="MDN4576884.1"/>
    <property type="molecule type" value="Genomic_DNA"/>
</dbReference>
<feature type="binding site" evidence="13">
    <location>
        <position position="241"/>
    </location>
    <ligand>
        <name>Ca(2+)</name>
        <dbReference type="ChEBI" id="CHEBI:29108"/>
    </ligand>
</feature>
<feature type="domain" description="Fumarylacetoacetase N-terminal" evidence="15">
    <location>
        <begin position="30"/>
        <end position="127"/>
    </location>
</feature>
<feature type="binding site" evidence="12">
    <location>
        <position position="151"/>
    </location>
    <ligand>
        <name>substrate</name>
    </ligand>
</feature>
<feature type="binding site" evidence="12">
    <location>
        <position position="248"/>
    </location>
    <ligand>
        <name>substrate</name>
    </ligand>
</feature>
<dbReference type="PANTHER" id="PTHR43069:SF2">
    <property type="entry name" value="FUMARYLACETOACETASE"/>
    <property type="match status" value="1"/>
</dbReference>
<comment type="pathway">
    <text evidence="3">Amino-acid degradation; L-phenylalanine degradation; acetoacetate and fumarate from L-phenylalanine: step 6/6.</text>
</comment>
<evidence type="ECO:0000256" key="13">
    <source>
        <dbReference type="PIRSR" id="PIRSR605959-3"/>
    </source>
</evidence>
<dbReference type="Pfam" id="PF09298">
    <property type="entry name" value="FAA_hydrolase_N"/>
    <property type="match status" value="1"/>
</dbReference>
<dbReference type="SUPFAM" id="SSF63433">
    <property type="entry name" value="Fumarylacetoacetate hydrolase, FAH, N-terminal domain"/>
    <property type="match status" value="1"/>
</dbReference>
<feature type="binding site" evidence="13">
    <location>
        <position position="265"/>
    </location>
    <ligand>
        <name>Mg(2+)</name>
        <dbReference type="ChEBI" id="CHEBI:18420"/>
    </ligand>
</feature>
<feature type="binding site" evidence="13">
    <location>
        <position position="261"/>
    </location>
    <ligand>
        <name>Mg(2+)</name>
        <dbReference type="ChEBI" id="CHEBI:18420"/>
    </ligand>
</feature>
<evidence type="ECO:0000256" key="12">
    <source>
        <dbReference type="PIRSR" id="PIRSR605959-2"/>
    </source>
</evidence>
<gene>
    <name evidence="16" type="primary">fahA</name>
    <name evidence="16" type="ORF">DBA34_03200</name>
    <name evidence="17" type="ORF">DBB29_01935</name>
</gene>
<keyword evidence="10" id="KW-0585">Phenylalanine catabolism</keyword>
<keyword evidence="7 13" id="KW-0106">Calcium</keyword>
<keyword evidence="18" id="KW-1185">Reference proteome</keyword>
<dbReference type="AlphaFoldDB" id="A0AAW7MHR3"/>
<dbReference type="Proteomes" id="UP001172788">
    <property type="component" value="Unassembled WGS sequence"/>
</dbReference>
<evidence type="ECO:0000256" key="2">
    <source>
        <dbReference type="ARBA" id="ARBA00001946"/>
    </source>
</evidence>
<feature type="binding site" evidence="13">
    <location>
        <position position="241"/>
    </location>
    <ligand>
        <name>Mg(2+)</name>
        <dbReference type="ChEBI" id="CHEBI:18420"/>
    </ligand>
</feature>
<evidence type="ECO:0000313" key="19">
    <source>
        <dbReference type="Proteomes" id="UP001172791"/>
    </source>
</evidence>
<dbReference type="Gene3D" id="3.90.850.10">
    <property type="entry name" value="Fumarylacetoacetase-like, C-terminal domain"/>
    <property type="match status" value="1"/>
</dbReference>
<proteinExistence type="predicted"/>